<sequence length="132" mass="15611">MHSPYYARDIVNACFNWSFKYIVFKRRLERLRLRHTGFRTILDSAAFAWDREINIVHASDDAWNELAMVNEFANAYRLQGEPNWKELTAIFARGRPDEGPHSYLALSSHEGEASQKRKCKCRRWQQRSMVSD</sequence>
<comment type="caution">
    <text evidence="2">The sequence shown here is derived from an EMBL/GenBank/DDBJ whole genome shotgun (WGS) entry which is preliminary data.</text>
</comment>
<keyword evidence="3" id="KW-1185">Reference proteome</keyword>
<evidence type="ECO:0000313" key="2">
    <source>
        <dbReference type="EMBL" id="KAK4421864.1"/>
    </source>
</evidence>
<dbReference type="InterPro" id="IPR024752">
    <property type="entry name" value="Myb/SANT-like_dom"/>
</dbReference>
<dbReference type="Proteomes" id="UP001293254">
    <property type="component" value="Unassembled WGS sequence"/>
</dbReference>
<proteinExistence type="predicted"/>
<protein>
    <recommendedName>
        <fullName evidence="1">Myb/SANT-like domain-containing protein</fullName>
    </recommendedName>
</protein>
<dbReference type="PANTHER" id="PTHR47584:SF14">
    <property type="entry name" value="L10-INTERACTING MYB DOMAIN-CONTAINING PROTEIN-LIKE"/>
    <property type="match status" value="1"/>
</dbReference>
<evidence type="ECO:0000313" key="3">
    <source>
        <dbReference type="Proteomes" id="UP001293254"/>
    </source>
</evidence>
<evidence type="ECO:0000259" key="1">
    <source>
        <dbReference type="Pfam" id="PF12776"/>
    </source>
</evidence>
<reference evidence="2" key="2">
    <citation type="journal article" date="2024" name="Plant">
        <title>Genomic evolution and insights into agronomic trait innovations of Sesamum species.</title>
        <authorList>
            <person name="Miao H."/>
            <person name="Wang L."/>
            <person name="Qu L."/>
            <person name="Liu H."/>
            <person name="Sun Y."/>
            <person name="Le M."/>
            <person name="Wang Q."/>
            <person name="Wei S."/>
            <person name="Zheng Y."/>
            <person name="Lin W."/>
            <person name="Duan Y."/>
            <person name="Cao H."/>
            <person name="Xiong S."/>
            <person name="Wang X."/>
            <person name="Wei L."/>
            <person name="Li C."/>
            <person name="Ma Q."/>
            <person name="Ju M."/>
            <person name="Zhao R."/>
            <person name="Li G."/>
            <person name="Mu C."/>
            <person name="Tian Q."/>
            <person name="Mei H."/>
            <person name="Zhang T."/>
            <person name="Gao T."/>
            <person name="Zhang H."/>
        </authorList>
    </citation>
    <scope>NUCLEOTIDE SEQUENCE</scope>
    <source>
        <strain evidence="2">3651</strain>
    </source>
</reference>
<organism evidence="2 3">
    <name type="scientific">Sesamum alatum</name>
    <dbReference type="NCBI Taxonomy" id="300844"/>
    <lineage>
        <taxon>Eukaryota</taxon>
        <taxon>Viridiplantae</taxon>
        <taxon>Streptophyta</taxon>
        <taxon>Embryophyta</taxon>
        <taxon>Tracheophyta</taxon>
        <taxon>Spermatophyta</taxon>
        <taxon>Magnoliopsida</taxon>
        <taxon>eudicotyledons</taxon>
        <taxon>Gunneridae</taxon>
        <taxon>Pentapetalae</taxon>
        <taxon>asterids</taxon>
        <taxon>lamiids</taxon>
        <taxon>Lamiales</taxon>
        <taxon>Pedaliaceae</taxon>
        <taxon>Sesamum</taxon>
    </lineage>
</organism>
<accession>A0AAE2CH57</accession>
<feature type="domain" description="Myb/SANT-like" evidence="1">
    <location>
        <begin position="11"/>
        <end position="65"/>
    </location>
</feature>
<dbReference type="EMBL" id="JACGWO010000008">
    <property type="protein sequence ID" value="KAK4421864.1"/>
    <property type="molecule type" value="Genomic_DNA"/>
</dbReference>
<dbReference type="AlphaFoldDB" id="A0AAE2CH57"/>
<reference evidence="2" key="1">
    <citation type="submission" date="2020-06" db="EMBL/GenBank/DDBJ databases">
        <authorList>
            <person name="Li T."/>
            <person name="Hu X."/>
            <person name="Zhang T."/>
            <person name="Song X."/>
            <person name="Zhang H."/>
            <person name="Dai N."/>
            <person name="Sheng W."/>
            <person name="Hou X."/>
            <person name="Wei L."/>
        </authorList>
    </citation>
    <scope>NUCLEOTIDE SEQUENCE</scope>
    <source>
        <strain evidence="2">3651</strain>
        <tissue evidence="2">Leaf</tissue>
    </source>
</reference>
<dbReference type="PANTHER" id="PTHR47584">
    <property type="match status" value="1"/>
</dbReference>
<gene>
    <name evidence="2" type="ORF">Salat_2137000</name>
</gene>
<dbReference type="Pfam" id="PF12776">
    <property type="entry name" value="Myb_DNA-bind_3"/>
    <property type="match status" value="1"/>
</dbReference>
<name>A0AAE2CH57_9LAMI</name>
<dbReference type="InterPro" id="IPR045026">
    <property type="entry name" value="LIMYB"/>
</dbReference>